<evidence type="ECO:0000256" key="2">
    <source>
        <dbReference type="PIRSR" id="PIRSR603782-1"/>
    </source>
</evidence>
<sequence length="296" mass="32665">MFCPTRSIRRLIRPLLVLALLSVGVRGEAKIITDGPEEMIGVGVEEKVGTQIPLDLKFRDQNGLPLTLGKVFDGERPVLLTLNYSNCPMLCGRQLNDLVAVLSDEEMKWNAGDQFEVVSVSIDPNEQPQRAKLTHQRYTNQYGRPGTSDGWSFLVGDGKNIEALADTVGFRYKYIPDTGEYAHAAALIVVTPDGVVSRYLDGLGNDPQTVRMSLVEASEGKVGSALDRVWLTCFVYDHTKGRYAPQAVRIMQLGGGVTVVILGLALMPYWLMRRHRHASVEPAISNHEDSEDATPQ</sequence>
<feature type="binding site" evidence="2">
    <location>
        <position position="91"/>
    </location>
    <ligand>
        <name>Cu cation</name>
        <dbReference type="ChEBI" id="CHEBI:23378"/>
    </ligand>
</feature>
<keyword evidence="4" id="KW-0812">Transmembrane</keyword>
<dbReference type="EMBL" id="JAMXLR010000016">
    <property type="protein sequence ID" value="MCO6043043.1"/>
    <property type="molecule type" value="Genomic_DNA"/>
</dbReference>
<organism evidence="5 6">
    <name type="scientific">Aeoliella straminimaris</name>
    <dbReference type="NCBI Taxonomy" id="2954799"/>
    <lineage>
        <taxon>Bacteria</taxon>
        <taxon>Pseudomonadati</taxon>
        <taxon>Planctomycetota</taxon>
        <taxon>Planctomycetia</taxon>
        <taxon>Pirellulales</taxon>
        <taxon>Lacipirellulaceae</taxon>
        <taxon>Aeoliella</taxon>
    </lineage>
</organism>
<dbReference type="Proteomes" id="UP001155241">
    <property type="component" value="Unassembled WGS sequence"/>
</dbReference>
<feature type="binding site" evidence="2">
    <location>
        <position position="87"/>
    </location>
    <ligand>
        <name>Cu cation</name>
        <dbReference type="ChEBI" id="CHEBI:23378"/>
    </ligand>
</feature>
<protein>
    <submittedName>
        <fullName evidence="5">SCO family protein</fullName>
    </submittedName>
</protein>
<dbReference type="RefSeq" id="WP_252851142.1">
    <property type="nucleotide sequence ID" value="NZ_JAMXLR010000016.1"/>
</dbReference>
<proteinExistence type="inferred from homology"/>
<dbReference type="InterPro" id="IPR003782">
    <property type="entry name" value="SCO1/SenC"/>
</dbReference>
<evidence type="ECO:0000256" key="3">
    <source>
        <dbReference type="PIRSR" id="PIRSR603782-2"/>
    </source>
</evidence>
<evidence type="ECO:0000256" key="1">
    <source>
        <dbReference type="ARBA" id="ARBA00010996"/>
    </source>
</evidence>
<keyword evidence="4" id="KW-0472">Membrane</keyword>
<comment type="similarity">
    <text evidence="1">Belongs to the SCO1/2 family.</text>
</comment>
<gene>
    <name evidence="5" type="ORF">NG895_03915</name>
</gene>
<keyword evidence="2" id="KW-0186">Copper</keyword>
<evidence type="ECO:0000313" key="5">
    <source>
        <dbReference type="EMBL" id="MCO6043043.1"/>
    </source>
</evidence>
<dbReference type="SUPFAM" id="SSF52833">
    <property type="entry name" value="Thioredoxin-like"/>
    <property type="match status" value="1"/>
</dbReference>
<comment type="caution">
    <text evidence="5">The sequence shown here is derived from an EMBL/GenBank/DDBJ whole genome shotgun (WGS) entry which is preliminary data.</text>
</comment>
<feature type="transmembrane region" description="Helical" evidence="4">
    <location>
        <begin position="250"/>
        <end position="271"/>
    </location>
</feature>
<dbReference type="AlphaFoldDB" id="A0A9X2F7G5"/>
<dbReference type="CDD" id="cd02968">
    <property type="entry name" value="SCO"/>
    <property type="match status" value="1"/>
</dbReference>
<dbReference type="Pfam" id="PF02630">
    <property type="entry name" value="SCO1-SenC"/>
    <property type="match status" value="1"/>
</dbReference>
<evidence type="ECO:0000256" key="4">
    <source>
        <dbReference type="SAM" id="Phobius"/>
    </source>
</evidence>
<keyword evidence="2" id="KW-0479">Metal-binding</keyword>
<dbReference type="PANTHER" id="PTHR12151:SF8">
    <property type="entry name" value="THIOREDOXIN DOMAIN-CONTAINING PROTEIN"/>
    <property type="match status" value="1"/>
</dbReference>
<dbReference type="PANTHER" id="PTHR12151">
    <property type="entry name" value="ELECTRON TRANSPORT PROTIN SCO1/SENC FAMILY MEMBER"/>
    <property type="match status" value="1"/>
</dbReference>
<reference evidence="5" key="1">
    <citation type="submission" date="2022-06" db="EMBL/GenBank/DDBJ databases">
        <title>Aeoliella straminimaris, a novel planctomycete from sediments.</title>
        <authorList>
            <person name="Vitorino I.R."/>
            <person name="Lage O.M."/>
        </authorList>
    </citation>
    <scope>NUCLEOTIDE SEQUENCE</scope>
    <source>
        <strain evidence="5">ICT_H6.2</strain>
    </source>
</reference>
<keyword evidence="6" id="KW-1185">Reference proteome</keyword>
<dbReference type="Gene3D" id="3.40.30.10">
    <property type="entry name" value="Glutaredoxin"/>
    <property type="match status" value="1"/>
</dbReference>
<feature type="disulfide bond" description="Redox-active" evidence="3">
    <location>
        <begin position="87"/>
        <end position="91"/>
    </location>
</feature>
<keyword evidence="4" id="KW-1133">Transmembrane helix</keyword>
<evidence type="ECO:0000313" key="6">
    <source>
        <dbReference type="Proteomes" id="UP001155241"/>
    </source>
</evidence>
<name>A0A9X2F7G5_9BACT</name>
<accession>A0A9X2F7G5</accession>
<keyword evidence="3" id="KW-1015">Disulfide bond</keyword>
<dbReference type="GO" id="GO:0046872">
    <property type="term" value="F:metal ion binding"/>
    <property type="evidence" value="ECO:0007669"/>
    <property type="project" value="UniProtKB-KW"/>
</dbReference>
<dbReference type="InterPro" id="IPR036249">
    <property type="entry name" value="Thioredoxin-like_sf"/>
</dbReference>